<dbReference type="EMBL" id="JABBGK010000001">
    <property type="protein sequence ID" value="NML73742.1"/>
    <property type="molecule type" value="Genomic_DNA"/>
</dbReference>
<dbReference type="GO" id="GO:0016747">
    <property type="term" value="F:acyltransferase activity, transferring groups other than amino-acyl groups"/>
    <property type="evidence" value="ECO:0007669"/>
    <property type="project" value="InterPro"/>
</dbReference>
<comment type="caution">
    <text evidence="2">The sequence shown here is derived from an EMBL/GenBank/DDBJ whole genome shotgun (WGS) entry which is preliminary data.</text>
</comment>
<dbReference type="InterPro" id="IPR051531">
    <property type="entry name" value="N-acetyltransferase"/>
</dbReference>
<keyword evidence="2" id="KW-0808">Transferase</keyword>
<dbReference type="InterPro" id="IPR000182">
    <property type="entry name" value="GNAT_dom"/>
</dbReference>
<proteinExistence type="predicted"/>
<sequence>MSADGPILLSARLDVLNWRLDDAGLVQRLHGTAETSRYLSGGKPWDLKKAEARLASWIEEYRQHGVTKFKLVARDSGDFVGRAGFSWFAETEGFELGYSFCREAWGRGYATEIARTLTGWFFDKGFADRFTAFAQAENGASIRVMQKIGMRECEPIVIDDVPCRRFEIDRSMWMPVRTPN</sequence>
<organism evidence="2 3">
    <name type="scientific">Rhizobium terricola</name>
    <dbReference type="NCBI Taxonomy" id="2728849"/>
    <lineage>
        <taxon>Bacteria</taxon>
        <taxon>Pseudomonadati</taxon>
        <taxon>Pseudomonadota</taxon>
        <taxon>Alphaproteobacteria</taxon>
        <taxon>Hyphomicrobiales</taxon>
        <taxon>Rhizobiaceae</taxon>
        <taxon>Rhizobium/Agrobacterium group</taxon>
        <taxon>Rhizobium</taxon>
    </lineage>
</organism>
<evidence type="ECO:0000313" key="3">
    <source>
        <dbReference type="Proteomes" id="UP000541470"/>
    </source>
</evidence>
<dbReference type="Pfam" id="PF13302">
    <property type="entry name" value="Acetyltransf_3"/>
    <property type="match status" value="1"/>
</dbReference>
<protein>
    <submittedName>
        <fullName evidence="2">GNAT family N-acetyltransferase</fullName>
    </submittedName>
</protein>
<dbReference type="SUPFAM" id="SSF55729">
    <property type="entry name" value="Acyl-CoA N-acyltransferases (Nat)"/>
    <property type="match status" value="1"/>
</dbReference>
<dbReference type="Proteomes" id="UP000541470">
    <property type="component" value="Unassembled WGS sequence"/>
</dbReference>
<dbReference type="AlphaFoldDB" id="A0A7Y0AUS2"/>
<dbReference type="PANTHER" id="PTHR43792:SF1">
    <property type="entry name" value="N-ACETYLTRANSFERASE DOMAIN-CONTAINING PROTEIN"/>
    <property type="match status" value="1"/>
</dbReference>
<dbReference type="PROSITE" id="PS51186">
    <property type="entry name" value="GNAT"/>
    <property type="match status" value="1"/>
</dbReference>
<accession>A0A7Y0AUS2</accession>
<keyword evidence="3" id="KW-1185">Reference proteome</keyword>
<dbReference type="Gene3D" id="3.40.630.30">
    <property type="match status" value="1"/>
</dbReference>
<name>A0A7Y0AUS2_9HYPH</name>
<evidence type="ECO:0000313" key="2">
    <source>
        <dbReference type="EMBL" id="NML73742.1"/>
    </source>
</evidence>
<evidence type="ECO:0000259" key="1">
    <source>
        <dbReference type="PROSITE" id="PS51186"/>
    </source>
</evidence>
<dbReference type="InterPro" id="IPR016181">
    <property type="entry name" value="Acyl_CoA_acyltransferase"/>
</dbReference>
<feature type="domain" description="N-acetyltransferase" evidence="1">
    <location>
        <begin position="13"/>
        <end position="177"/>
    </location>
</feature>
<gene>
    <name evidence="2" type="ORF">HHL25_06325</name>
</gene>
<dbReference type="PANTHER" id="PTHR43792">
    <property type="entry name" value="GNAT FAMILY, PUTATIVE (AFU_ORTHOLOGUE AFUA_3G00765)-RELATED-RELATED"/>
    <property type="match status" value="1"/>
</dbReference>
<reference evidence="2 3" key="1">
    <citation type="submission" date="2020-04" db="EMBL/GenBank/DDBJ databases">
        <title>Rhizobium sp. S-51 isolated from soil.</title>
        <authorList>
            <person name="Dahal R.H."/>
        </authorList>
    </citation>
    <scope>NUCLEOTIDE SEQUENCE [LARGE SCALE GENOMIC DNA]</scope>
    <source>
        <strain evidence="2 3">S-51</strain>
    </source>
</reference>
<dbReference type="RefSeq" id="WP_169588307.1">
    <property type="nucleotide sequence ID" value="NZ_JABBGK010000001.1"/>
</dbReference>